<reference evidence="1 2" key="1">
    <citation type="submission" date="2020-10" db="EMBL/GenBank/DDBJ databases">
        <title>Connecting structure to function with the recovery of over 1000 high-quality activated sludge metagenome-assembled genomes encoding full-length rRNA genes using long-read sequencing.</title>
        <authorList>
            <person name="Singleton C.M."/>
            <person name="Petriglieri F."/>
            <person name="Kristensen J.M."/>
            <person name="Kirkegaard R.H."/>
            <person name="Michaelsen T.Y."/>
            <person name="Andersen M.H."/>
            <person name="Karst S.M."/>
            <person name="Dueholm M.S."/>
            <person name="Nielsen P.H."/>
            <person name="Albertsen M."/>
        </authorList>
    </citation>
    <scope>NUCLEOTIDE SEQUENCE [LARGE SCALE GENOMIC DNA]</scope>
    <source>
        <strain evidence="1">Ribe_18-Q3-R11-54_BAT3C.373</strain>
    </source>
</reference>
<dbReference type="AlphaFoldDB" id="A0A9D7SAV3"/>
<name>A0A9D7SAV3_9BACT</name>
<evidence type="ECO:0000313" key="1">
    <source>
        <dbReference type="EMBL" id="MBK9718267.1"/>
    </source>
</evidence>
<protein>
    <submittedName>
        <fullName evidence="1">Uncharacterized protein</fullName>
    </submittedName>
</protein>
<sequence>MTKVNNIYIEVDTLDNVINSIAVMDYYSILIKLVKESNATIVVTFQDKEIYKLKYDEESDSLKKAIICT</sequence>
<evidence type="ECO:0000313" key="2">
    <source>
        <dbReference type="Proteomes" id="UP000808349"/>
    </source>
</evidence>
<dbReference type="EMBL" id="JADKFW010000009">
    <property type="protein sequence ID" value="MBK9718267.1"/>
    <property type="molecule type" value="Genomic_DNA"/>
</dbReference>
<dbReference type="Proteomes" id="UP000808349">
    <property type="component" value="Unassembled WGS sequence"/>
</dbReference>
<comment type="caution">
    <text evidence="1">The sequence shown here is derived from an EMBL/GenBank/DDBJ whole genome shotgun (WGS) entry which is preliminary data.</text>
</comment>
<accession>A0A9D7SAV3</accession>
<proteinExistence type="predicted"/>
<organism evidence="1 2">
    <name type="scientific">Candidatus Defluviibacterium haderslevense</name>
    <dbReference type="NCBI Taxonomy" id="2981993"/>
    <lineage>
        <taxon>Bacteria</taxon>
        <taxon>Pseudomonadati</taxon>
        <taxon>Bacteroidota</taxon>
        <taxon>Saprospiria</taxon>
        <taxon>Saprospirales</taxon>
        <taxon>Saprospiraceae</taxon>
        <taxon>Candidatus Defluviibacterium</taxon>
    </lineage>
</organism>
<gene>
    <name evidence="1" type="ORF">IPO85_12305</name>
</gene>